<protein>
    <submittedName>
        <fullName evidence="1">Uncharacterized protein</fullName>
    </submittedName>
</protein>
<dbReference type="EMBL" id="VMRJ01000004">
    <property type="protein sequence ID" value="TVT39622.1"/>
    <property type="molecule type" value="Genomic_DNA"/>
</dbReference>
<keyword evidence="2" id="KW-1185">Reference proteome</keyword>
<dbReference type="RefSeq" id="WP_144850669.1">
    <property type="nucleotide sequence ID" value="NZ_VMRJ01000004.1"/>
</dbReference>
<sequence length="128" mass="14290">MLPVYNPIEHVPAPPPMPTLTVTPKGVLYLHASIKEALGLRDGLPINLVPPVFNSYYWHLDLRPTAKHRIVWYDTTRMRARGIILPPGLVHESLTLHLHTLTPEYPNYYPLLPANAFASQSPAPSLAA</sequence>
<evidence type="ECO:0000313" key="2">
    <source>
        <dbReference type="Proteomes" id="UP000317624"/>
    </source>
</evidence>
<evidence type="ECO:0000313" key="1">
    <source>
        <dbReference type="EMBL" id="TVT39622.1"/>
    </source>
</evidence>
<proteinExistence type="predicted"/>
<dbReference type="AlphaFoldDB" id="A0A558BT03"/>
<gene>
    <name evidence="1" type="ORF">FNT36_18445</name>
</gene>
<reference evidence="1 2" key="1">
    <citation type="submission" date="2019-07" db="EMBL/GenBank/DDBJ databases">
        <title>Hymenobacter sp. straun FUR1 Genome sequencing and assembly.</title>
        <authorList>
            <person name="Chhetri G."/>
        </authorList>
    </citation>
    <scope>NUCLEOTIDE SEQUENCE [LARGE SCALE GENOMIC DNA]</scope>
    <source>
        <strain evidence="1 2">Fur1</strain>
    </source>
</reference>
<name>A0A558BT03_9BACT</name>
<organism evidence="1 2">
    <name type="scientific">Hymenobacter setariae</name>
    <dbReference type="NCBI Taxonomy" id="2594794"/>
    <lineage>
        <taxon>Bacteria</taxon>
        <taxon>Pseudomonadati</taxon>
        <taxon>Bacteroidota</taxon>
        <taxon>Cytophagia</taxon>
        <taxon>Cytophagales</taxon>
        <taxon>Hymenobacteraceae</taxon>
        <taxon>Hymenobacter</taxon>
    </lineage>
</organism>
<comment type="caution">
    <text evidence="1">The sequence shown here is derived from an EMBL/GenBank/DDBJ whole genome shotgun (WGS) entry which is preliminary data.</text>
</comment>
<accession>A0A558BT03</accession>
<dbReference type="Proteomes" id="UP000317624">
    <property type="component" value="Unassembled WGS sequence"/>
</dbReference>